<evidence type="ECO:0000256" key="5">
    <source>
        <dbReference type="SAM" id="MobiDB-lite"/>
    </source>
</evidence>
<feature type="region of interest" description="Disordered" evidence="5">
    <location>
        <begin position="404"/>
        <end position="424"/>
    </location>
</feature>
<dbReference type="GO" id="GO:0007165">
    <property type="term" value="P:signal transduction"/>
    <property type="evidence" value="ECO:0007669"/>
    <property type="project" value="UniProtKB-KW"/>
</dbReference>
<protein>
    <submittedName>
        <fullName evidence="9">Methyl-accepting chemotaxis protein</fullName>
    </submittedName>
</protein>
<dbReference type="PROSITE" id="PS50885">
    <property type="entry name" value="HAMP"/>
    <property type="match status" value="2"/>
</dbReference>
<dbReference type="AlphaFoldDB" id="A0A7W6CA92"/>
<comment type="similarity">
    <text evidence="3">Belongs to the methyl-accepting chemotaxis (MCP) protein family.</text>
</comment>
<organism evidence="9 10">
    <name type="scientific">Rhizobium skierniewicense</name>
    <dbReference type="NCBI Taxonomy" id="984260"/>
    <lineage>
        <taxon>Bacteria</taxon>
        <taxon>Pseudomonadati</taxon>
        <taxon>Pseudomonadota</taxon>
        <taxon>Alphaproteobacteria</taxon>
        <taxon>Hyphomicrobiales</taxon>
        <taxon>Rhizobiaceae</taxon>
        <taxon>Rhizobium/Agrobacterium group</taxon>
        <taxon>Rhizobium</taxon>
    </lineage>
</organism>
<evidence type="ECO:0000259" key="8">
    <source>
        <dbReference type="PROSITE" id="PS50885"/>
    </source>
</evidence>
<dbReference type="Proteomes" id="UP000565286">
    <property type="component" value="Unassembled WGS sequence"/>
</dbReference>
<feature type="domain" description="Methyl-accepting transducer" evidence="7">
    <location>
        <begin position="485"/>
        <end position="714"/>
    </location>
</feature>
<dbReference type="SMART" id="SM00283">
    <property type="entry name" value="MA"/>
    <property type="match status" value="1"/>
</dbReference>
<evidence type="ECO:0000256" key="3">
    <source>
        <dbReference type="ARBA" id="ARBA00029447"/>
    </source>
</evidence>
<dbReference type="InterPro" id="IPR004089">
    <property type="entry name" value="MCPsignal_dom"/>
</dbReference>
<dbReference type="CDD" id="cd11386">
    <property type="entry name" value="MCP_signal"/>
    <property type="match status" value="1"/>
</dbReference>
<dbReference type="SUPFAM" id="SSF158472">
    <property type="entry name" value="HAMP domain-like"/>
    <property type="match status" value="1"/>
</dbReference>
<dbReference type="FunFam" id="1.10.287.950:FF:000001">
    <property type="entry name" value="Methyl-accepting chemotaxis sensory transducer"/>
    <property type="match status" value="1"/>
</dbReference>
<dbReference type="Gene3D" id="1.10.8.500">
    <property type="entry name" value="HAMP domain in histidine kinase"/>
    <property type="match status" value="1"/>
</dbReference>
<dbReference type="EMBL" id="JACIDV010000004">
    <property type="protein sequence ID" value="MBB3945734.1"/>
    <property type="molecule type" value="Genomic_DNA"/>
</dbReference>
<feature type="domain" description="HAMP" evidence="8">
    <location>
        <begin position="346"/>
        <end position="399"/>
    </location>
</feature>
<dbReference type="PANTHER" id="PTHR43531:SF11">
    <property type="entry name" value="METHYL-ACCEPTING CHEMOTAXIS PROTEIN 3"/>
    <property type="match status" value="1"/>
</dbReference>
<dbReference type="PROSITE" id="PS50111">
    <property type="entry name" value="CHEMOTAXIS_TRANSDUC_2"/>
    <property type="match status" value="1"/>
</dbReference>
<dbReference type="Pfam" id="PF00015">
    <property type="entry name" value="MCPsignal"/>
    <property type="match status" value="1"/>
</dbReference>
<dbReference type="GO" id="GO:0006935">
    <property type="term" value="P:chemotaxis"/>
    <property type="evidence" value="ECO:0007669"/>
    <property type="project" value="UniProtKB-KW"/>
</dbReference>
<dbReference type="InterPro" id="IPR003660">
    <property type="entry name" value="HAMP_dom"/>
</dbReference>
<keyword evidence="6" id="KW-0472">Membrane</keyword>
<keyword evidence="2" id="KW-0145">Chemotaxis</keyword>
<sequence>MLSIRNALTGAFVVVSVALAGIVGKSTFNAYSLYQSQTTAADLTSVDKALFSTLLAFRSERGDTGTALQLPRSAATATIESVKTARAKVDTAMAAAAAAMGSVGSAEVVAAFANTKAIYDRVLAQRQKIDTALTVEPDARPKDVATQSFDLGTEFLAGLEKASVVVESGIRTADPTMVGLVQTRAFAWAARSNGGTSAVVMNVPIAGKRPFNNEETLKLAGSDAAMAMAWSSVKVLVDHPGTSPALKNAVATAETGYFSGDLSKWRADIVSKMRDGQVSPVGIDEWREKITAALGTVAAVASLAMDELTSQATAQRDAALVSLIIYGSMLAMTLAIAAAGMYIVMGRVVRPISRLTACMGSLAAGNLDVTIPGSNRRDEIGGMASSVEVFREAAIRNKQLEEEAEVNRKRSEEERETMQRAAEAETEARLVQATSTFAASMKRLASGDLLCELNEPLTSQFETLRVDFNSSVRQLRETLASVGRSVSTVTSGSHEISSASDDLAKRTEQQAASLEETAAALEQITANVTSTSKRSAEARGVVRTAKEKASNSGDVVRNAVAAMEKIEDSSKQIGQIIGVIDEIAFQTNLLALNAGVEAARAGEAGKGFAVVAQEVRELAQRSAKAAKEIKELIGNSAVAVGEGVRLVSDTGAGLGEIAELVQTVNVHMEAIATAAQEQSVGLAEVNTAVNHMDQATQQNAAMVEEMNAAGASLAQESANLNDLLSNFQLGQQDGRRQASVARTVPQPARPAAGPARRSVPMSHGNAALAVKSDWEEF</sequence>
<evidence type="ECO:0000256" key="2">
    <source>
        <dbReference type="ARBA" id="ARBA00022500"/>
    </source>
</evidence>
<feature type="domain" description="HAMP" evidence="8">
    <location>
        <begin position="428"/>
        <end position="480"/>
    </location>
</feature>
<comment type="caution">
    <text evidence="9">The sequence shown here is derived from an EMBL/GenBank/DDBJ whole genome shotgun (WGS) entry which is preliminary data.</text>
</comment>
<evidence type="ECO:0000256" key="4">
    <source>
        <dbReference type="PROSITE-ProRule" id="PRU00284"/>
    </source>
</evidence>
<comment type="subcellular location">
    <subcellularLocation>
        <location evidence="1">Membrane</location>
    </subcellularLocation>
</comment>
<name>A0A7W6CA92_9HYPH</name>
<gene>
    <name evidence="9" type="ORF">GGQ73_001669</name>
</gene>
<keyword evidence="6" id="KW-0812">Transmembrane</keyword>
<dbReference type="InterPro" id="IPR051310">
    <property type="entry name" value="MCP_chemotaxis"/>
</dbReference>
<evidence type="ECO:0000256" key="1">
    <source>
        <dbReference type="ARBA" id="ARBA00004370"/>
    </source>
</evidence>
<dbReference type="RefSeq" id="WP_183895444.1">
    <property type="nucleotide sequence ID" value="NZ_JACIDV010000004.1"/>
</dbReference>
<evidence type="ECO:0000313" key="10">
    <source>
        <dbReference type="Proteomes" id="UP000565286"/>
    </source>
</evidence>
<dbReference type="Gene3D" id="1.10.287.950">
    <property type="entry name" value="Methyl-accepting chemotaxis protein"/>
    <property type="match status" value="1"/>
</dbReference>
<accession>A0A7W6CA92</accession>
<dbReference type="Pfam" id="PF00672">
    <property type="entry name" value="HAMP"/>
    <property type="match status" value="1"/>
</dbReference>
<keyword evidence="6" id="KW-1133">Transmembrane helix</keyword>
<keyword evidence="10" id="KW-1185">Reference proteome</keyword>
<feature type="compositionally biased region" description="Low complexity" evidence="5">
    <location>
        <begin position="745"/>
        <end position="757"/>
    </location>
</feature>
<evidence type="ECO:0000256" key="6">
    <source>
        <dbReference type="SAM" id="Phobius"/>
    </source>
</evidence>
<evidence type="ECO:0000259" key="7">
    <source>
        <dbReference type="PROSITE" id="PS50111"/>
    </source>
</evidence>
<evidence type="ECO:0000313" key="9">
    <source>
        <dbReference type="EMBL" id="MBB3945734.1"/>
    </source>
</evidence>
<feature type="transmembrane region" description="Helical" evidence="6">
    <location>
        <begin position="323"/>
        <end position="344"/>
    </location>
</feature>
<dbReference type="CDD" id="cd06225">
    <property type="entry name" value="HAMP"/>
    <property type="match status" value="1"/>
</dbReference>
<reference evidence="9 10" key="1">
    <citation type="submission" date="2020-08" db="EMBL/GenBank/DDBJ databases">
        <title>Genomic Encyclopedia of Type Strains, Phase IV (KMG-IV): sequencing the most valuable type-strain genomes for metagenomic binning, comparative biology and taxonomic classification.</title>
        <authorList>
            <person name="Goeker M."/>
        </authorList>
    </citation>
    <scope>NUCLEOTIDE SEQUENCE [LARGE SCALE GENOMIC DNA]</scope>
    <source>
        <strain evidence="9 10">DSM 26438</strain>
    </source>
</reference>
<dbReference type="SUPFAM" id="SSF58104">
    <property type="entry name" value="Methyl-accepting chemotaxis protein (MCP) signaling domain"/>
    <property type="match status" value="1"/>
</dbReference>
<dbReference type="PANTHER" id="PTHR43531">
    <property type="entry name" value="PROTEIN ICFG"/>
    <property type="match status" value="1"/>
</dbReference>
<proteinExistence type="inferred from homology"/>
<dbReference type="GO" id="GO:0016020">
    <property type="term" value="C:membrane"/>
    <property type="evidence" value="ECO:0007669"/>
    <property type="project" value="UniProtKB-SubCell"/>
</dbReference>
<dbReference type="SMART" id="SM00304">
    <property type="entry name" value="HAMP"/>
    <property type="match status" value="2"/>
</dbReference>
<keyword evidence="4" id="KW-0807">Transducer</keyword>
<feature type="region of interest" description="Disordered" evidence="5">
    <location>
        <begin position="732"/>
        <end position="777"/>
    </location>
</feature>